<reference evidence="1 2" key="1">
    <citation type="submission" date="2021-08" db="EMBL/GenBank/DDBJ databases">
        <title>Stenotrophomonas forensis sp. nov., isolated from contaminated viral transport media.</title>
        <authorList>
            <person name="Nguyen S.V."/>
            <person name="Edwards D."/>
            <person name="Scott S."/>
            <person name="Doss J."/>
            <person name="Merid S."/>
            <person name="Zelaya E."/>
            <person name="Maza C."/>
            <person name="Mann M."/>
            <person name="Hamilton B."/>
            <person name="Blackwell R."/>
            <person name="Tran A."/>
            <person name="Hauser J."/>
        </authorList>
    </citation>
    <scope>NUCLEOTIDE SEQUENCE [LARGE SCALE GENOMIC DNA]</scope>
    <source>
        <strain evidence="1 2">DFS-20110405</strain>
    </source>
</reference>
<dbReference type="EMBL" id="CP082270">
    <property type="protein sequence ID" value="WDM65625.1"/>
    <property type="molecule type" value="Genomic_DNA"/>
</dbReference>
<sequence>MSPKGKGGGSASQHSTVATLYDETFTHKNTVSGADELIDAAALFKGLNLNYGNAKGAEVSSQCKSHAEMKLLACWWTGLKSSKTFGSSVGIELNEFPCSCCHTVLKVLTIKAEKESGPRFNLICVRMPAGTSTAYMGDHAGDAGAMNINPPVTIRYQNGAATYHRHPAPPA</sequence>
<proteinExistence type="predicted"/>
<organism evidence="1 2">
    <name type="scientific">Stenotrophomonas forensis</name>
    <dbReference type="NCBI Taxonomy" id="2871169"/>
    <lineage>
        <taxon>Bacteria</taxon>
        <taxon>Pseudomonadati</taxon>
        <taxon>Pseudomonadota</taxon>
        <taxon>Gammaproteobacteria</taxon>
        <taxon>Lysobacterales</taxon>
        <taxon>Lysobacteraceae</taxon>
        <taxon>Stenotrophomonas</taxon>
        <taxon>Stenotrophomonas maltophilia group</taxon>
    </lineage>
</organism>
<keyword evidence="2" id="KW-1185">Reference proteome</keyword>
<protein>
    <submittedName>
        <fullName evidence="1">Uncharacterized protein</fullName>
    </submittedName>
</protein>
<dbReference type="RefSeq" id="WP_164087103.1">
    <property type="nucleotide sequence ID" value="NZ_CP082270.1"/>
</dbReference>
<dbReference type="Proteomes" id="UP001216828">
    <property type="component" value="Chromosome"/>
</dbReference>
<evidence type="ECO:0000313" key="2">
    <source>
        <dbReference type="Proteomes" id="UP001216828"/>
    </source>
</evidence>
<name>A0ABY7Y6N2_9GAMM</name>
<gene>
    <name evidence="1" type="ORF">K5L94_10250</name>
</gene>
<evidence type="ECO:0000313" key="1">
    <source>
        <dbReference type="EMBL" id="WDM65625.1"/>
    </source>
</evidence>
<accession>A0ABY7Y6N2</accession>